<gene>
    <name evidence="4" type="primary">hemA</name>
    <name evidence="6" type="ORF">Cs308_0349</name>
</gene>
<dbReference type="UniPathway" id="UPA00251">
    <property type="reaction ID" value="UER00316"/>
</dbReference>
<dbReference type="PROSITE" id="PS00747">
    <property type="entry name" value="GLUTR"/>
    <property type="match status" value="1"/>
</dbReference>
<evidence type="ECO:0000256" key="1">
    <source>
        <dbReference type="ARBA" id="ARBA00022857"/>
    </source>
</evidence>
<dbReference type="KEGG" id="csaz:Cs308_0349"/>
<keyword evidence="1 4" id="KW-0521">NADP</keyword>
<keyword evidence="7" id="KW-1185">Reference proteome</keyword>
<evidence type="ECO:0000256" key="4">
    <source>
        <dbReference type="HAMAP-Rule" id="MF_00087"/>
    </source>
</evidence>
<dbReference type="InterPro" id="IPR018214">
    <property type="entry name" value="GluRdtase_CS"/>
</dbReference>
<dbReference type="GO" id="GO:0008883">
    <property type="term" value="F:glutamyl-tRNA reductase activity"/>
    <property type="evidence" value="ECO:0007669"/>
    <property type="project" value="UniProtKB-UniRule"/>
</dbReference>
<keyword evidence="2 4" id="KW-0560">Oxidoreductase</keyword>
<dbReference type="PATRIC" id="fig|1806891.3.peg.340"/>
<dbReference type="InterPro" id="IPR000343">
    <property type="entry name" value="4pyrrol_synth_GluRdtase"/>
</dbReference>
<evidence type="ECO:0000313" key="7">
    <source>
        <dbReference type="Proteomes" id="UP000078162"/>
    </source>
</evidence>
<dbReference type="InterPro" id="IPR036343">
    <property type="entry name" value="GluRdtase_N_sf"/>
</dbReference>
<dbReference type="PANTHER" id="PTHR43120:SF1">
    <property type="entry name" value="GLUTAMYL-TRNA REDUCTASE 1, CHLOROPLASTIC"/>
    <property type="match status" value="1"/>
</dbReference>
<dbReference type="STRING" id="1806891.Cs308_0349"/>
<feature type="binding site" evidence="4">
    <location>
        <begin position="183"/>
        <end position="188"/>
    </location>
    <ligand>
        <name>NADP(+)</name>
        <dbReference type="ChEBI" id="CHEBI:58349"/>
    </ligand>
</feature>
<comment type="domain">
    <text evidence="4">Possesses an unusual extended V-shaped dimeric structure with each monomer consisting of three distinct domains arranged along a curved 'spinal' alpha-helix. The N-terminal catalytic domain specifically recognizes the glutamate moiety of the substrate. The second domain is the NADPH-binding domain, and the third C-terminal domain is responsible for dimerization.</text>
</comment>
<evidence type="ECO:0000259" key="5">
    <source>
        <dbReference type="Pfam" id="PF05201"/>
    </source>
</evidence>
<evidence type="ECO:0000256" key="2">
    <source>
        <dbReference type="ARBA" id="ARBA00023002"/>
    </source>
</evidence>
<dbReference type="NCBIfam" id="NF001909">
    <property type="entry name" value="PRK00676.1"/>
    <property type="match status" value="1"/>
</dbReference>
<keyword evidence="3 4" id="KW-0627">Porphyrin biosynthesis</keyword>
<feature type="active site" description="Nucleophile" evidence="4">
    <location>
        <position position="53"/>
    </location>
</feature>
<comment type="similarity">
    <text evidence="4">Belongs to the glutamyl-tRNA reductase family.</text>
</comment>
<dbReference type="AlphaFoldDB" id="A0A1A9HU53"/>
<dbReference type="GO" id="GO:0006782">
    <property type="term" value="P:protoporphyrinogen IX biosynthetic process"/>
    <property type="evidence" value="ECO:0007669"/>
    <property type="project" value="UniProtKB-UniRule"/>
</dbReference>
<evidence type="ECO:0000313" key="6">
    <source>
        <dbReference type="EMBL" id="ANH78520.1"/>
    </source>
</evidence>
<feature type="domain" description="Glutamyl-tRNA reductase N-terminal" evidence="5">
    <location>
        <begin position="8"/>
        <end position="151"/>
    </location>
</feature>
<dbReference type="Proteomes" id="UP000078162">
    <property type="component" value="Chromosome"/>
</dbReference>
<name>A0A1A9HU53_9CHLA</name>
<dbReference type="SUPFAM" id="SSF69742">
    <property type="entry name" value="Glutamyl tRNA-reductase catalytic, N-terminal domain"/>
    <property type="match status" value="1"/>
</dbReference>
<proteinExistence type="inferred from homology"/>
<organism evidence="6 7">
    <name type="scientific">Candidatus Chlamydia sanziniae</name>
    <dbReference type="NCBI Taxonomy" id="1806891"/>
    <lineage>
        <taxon>Bacteria</taxon>
        <taxon>Pseudomonadati</taxon>
        <taxon>Chlamydiota</taxon>
        <taxon>Chlamydiia</taxon>
        <taxon>Chlamydiales</taxon>
        <taxon>Chlamydiaceae</taxon>
        <taxon>Chlamydia/Chlamydophila group</taxon>
        <taxon>Chlamydia</taxon>
    </lineage>
</organism>
<feature type="binding site" evidence="4">
    <location>
        <position position="104"/>
    </location>
    <ligand>
        <name>substrate</name>
    </ligand>
</feature>
<comment type="catalytic activity">
    <reaction evidence="4">
        <text>(S)-4-amino-5-oxopentanoate + tRNA(Glu) + NADP(+) = L-glutamyl-tRNA(Glu) + NADPH + H(+)</text>
        <dbReference type="Rhea" id="RHEA:12344"/>
        <dbReference type="Rhea" id="RHEA-COMP:9663"/>
        <dbReference type="Rhea" id="RHEA-COMP:9680"/>
        <dbReference type="ChEBI" id="CHEBI:15378"/>
        <dbReference type="ChEBI" id="CHEBI:57501"/>
        <dbReference type="ChEBI" id="CHEBI:57783"/>
        <dbReference type="ChEBI" id="CHEBI:58349"/>
        <dbReference type="ChEBI" id="CHEBI:78442"/>
        <dbReference type="ChEBI" id="CHEBI:78520"/>
        <dbReference type="EC" id="1.2.1.70"/>
    </reaction>
</comment>
<reference evidence="6 7" key="1">
    <citation type="submission" date="2016-03" db="EMBL/GenBank/DDBJ databases">
        <title>Culture-independent genomics supports pathogen discovery for uncultivable bacteria within the genus Chlamydia.</title>
        <authorList>
            <person name="Taylor-Brown A."/>
            <person name="Bachmann N.L."/>
            <person name="Borel N."/>
            <person name="Polkinghorne A."/>
        </authorList>
    </citation>
    <scope>NUCLEOTIDE SEQUENCE [LARGE SCALE GENOMIC DNA]</scope>
    <source>
        <strain evidence="6 7">2742-308</strain>
    </source>
</reference>
<feature type="binding site" evidence="4">
    <location>
        <position position="115"/>
    </location>
    <ligand>
        <name>substrate</name>
    </ligand>
</feature>
<feature type="site" description="Important for activity" evidence="4">
    <location>
        <position position="94"/>
    </location>
</feature>
<accession>A0A1A9HU53</accession>
<comment type="miscellaneous">
    <text evidence="4">During catalysis, the active site Cys acts as a nucleophile attacking the alpha-carbonyl group of tRNA-bound glutamate with the formation of a thioester intermediate between enzyme and glutamate, and the concomitant release of tRNA(Glu). The thioester intermediate is finally reduced by direct hydride transfer from NADPH, to form the product GSA.</text>
</comment>
<evidence type="ECO:0000256" key="3">
    <source>
        <dbReference type="ARBA" id="ARBA00023244"/>
    </source>
</evidence>
<feature type="binding site" evidence="4">
    <location>
        <begin position="109"/>
        <end position="111"/>
    </location>
    <ligand>
        <name>substrate</name>
    </ligand>
</feature>
<protein>
    <recommendedName>
        <fullName evidence="4">Glutamyl-tRNA reductase</fullName>
        <shortName evidence="4">GluTR</shortName>
        <ecNumber evidence="4">1.2.1.70</ecNumber>
    </recommendedName>
</protein>
<comment type="pathway">
    <text evidence="4">Porphyrin-containing compound metabolism; protoporphyrin-IX biosynthesis; 5-aminolevulinate from L-glutamyl-tRNA(Glu): step 1/2.</text>
</comment>
<dbReference type="GO" id="GO:0050661">
    <property type="term" value="F:NADP binding"/>
    <property type="evidence" value="ECO:0007669"/>
    <property type="project" value="InterPro"/>
</dbReference>
<dbReference type="PANTHER" id="PTHR43120">
    <property type="entry name" value="GLUTAMYL-TRNA REDUCTASE 1, CHLOROPLASTIC"/>
    <property type="match status" value="1"/>
</dbReference>
<dbReference type="EMBL" id="CP014639">
    <property type="protein sequence ID" value="ANH78520.1"/>
    <property type="molecule type" value="Genomic_DNA"/>
</dbReference>
<dbReference type="InterPro" id="IPR015895">
    <property type="entry name" value="4pyrrol_synth_GluRdtase_N"/>
</dbReference>
<sequence length="341" mass="39693">MLMVLGVVGISYREATLKKRERIIEYIRAFDKDRFLTQRLLGRGGTFISLITCHRVEIYYYSKTPEITQLILASSFASRDVQPYCYRDIFCFNHLFHVTSGIESLILGETEIQGQVKRAYLKASAQRQLPFDLHFLFQKALKEGKNFRSQTPIPLPGISIESVVQETLHLHDKSVKSNLLFIGYSDINRRVAKSLYREGYRNITFCSRQKLAIPYPVLPRHTLSFHYPYDIIFFGSSESQKHFNELSLDNLISIPERIVFDFNVPRTFSWKEQPRGFVCLDMDFISECLQRRIQSHAQDTNKVKLSLTFAAEKQWEVYQKKSSYLFQNQVQAAHINSALSC</sequence>
<feature type="binding site" evidence="4">
    <location>
        <begin position="52"/>
        <end position="55"/>
    </location>
    <ligand>
        <name>substrate</name>
    </ligand>
</feature>
<dbReference type="Pfam" id="PF05201">
    <property type="entry name" value="GlutR_N"/>
    <property type="match status" value="1"/>
</dbReference>
<dbReference type="HAMAP" id="MF_00087">
    <property type="entry name" value="Glu_tRNA_reductase"/>
    <property type="match status" value="1"/>
</dbReference>
<comment type="function">
    <text evidence="4">Catalyzes the NADPH-dependent reduction of glutamyl-tRNA(Glu) to glutamate 1-semialdehyde (GSA).</text>
</comment>
<dbReference type="Gene3D" id="3.30.460.30">
    <property type="entry name" value="Glutamyl-tRNA reductase, N-terminal domain"/>
    <property type="match status" value="1"/>
</dbReference>
<comment type="subunit">
    <text evidence="4">Homodimer.</text>
</comment>
<dbReference type="EC" id="1.2.1.70" evidence="4"/>